<dbReference type="STRING" id="137246.A0A401TQ82"/>
<dbReference type="PANTHER" id="PTHR10658">
    <property type="entry name" value="PHOSPHATIDYLINOSITOL TRANSFER PROTEIN"/>
    <property type="match status" value="1"/>
</dbReference>
<dbReference type="AlphaFoldDB" id="A0A401TQ82"/>
<feature type="region of interest" description="Disordered" evidence="1">
    <location>
        <begin position="35"/>
        <end position="106"/>
    </location>
</feature>
<gene>
    <name evidence="3" type="ORF">chiPu_0028833</name>
</gene>
<dbReference type="EMBL" id="BEZZ01141348">
    <property type="protein sequence ID" value="GCC44795.1"/>
    <property type="molecule type" value="Genomic_DNA"/>
</dbReference>
<protein>
    <recommendedName>
        <fullName evidence="2">Phosphatidylinositol transfer protein N-terminal domain-containing protein</fullName>
    </recommendedName>
</protein>
<accession>A0A401TQ82</accession>
<dbReference type="Gene3D" id="3.30.530.20">
    <property type="match status" value="1"/>
</dbReference>
<keyword evidence="4" id="KW-1185">Reference proteome</keyword>
<evidence type="ECO:0000313" key="4">
    <source>
        <dbReference type="Proteomes" id="UP000287033"/>
    </source>
</evidence>
<comment type="caution">
    <text evidence="3">The sequence shown here is derived from an EMBL/GenBank/DDBJ whole genome shotgun (WGS) entry which is preliminary data.</text>
</comment>
<evidence type="ECO:0000256" key="1">
    <source>
        <dbReference type="SAM" id="MobiDB-lite"/>
    </source>
</evidence>
<dbReference type="GO" id="GO:0008525">
    <property type="term" value="F:phosphatidylcholine transporter activity"/>
    <property type="evidence" value="ECO:0007669"/>
    <property type="project" value="TreeGrafter"/>
</dbReference>
<dbReference type="PANTHER" id="PTHR10658:SF40">
    <property type="entry name" value="MEMBRANE-ASSOCIATED PHOSPHATIDYLINOSITOL TRANSFER PROTEIN 1"/>
    <property type="match status" value="1"/>
</dbReference>
<dbReference type="SUPFAM" id="SSF55961">
    <property type="entry name" value="Bet v1-like"/>
    <property type="match status" value="1"/>
</dbReference>
<evidence type="ECO:0000259" key="2">
    <source>
        <dbReference type="Pfam" id="PF02121"/>
    </source>
</evidence>
<sequence length="106" mass="11789">MLRAHRQAWCWQDEWCDLSMADVRALEEETARTLARRMGKHSEEQLTQPSAAWSTPPASLQAEGPTPLADLVDGQRLDDDGVPKQWSISSKSSHCSQLTGQDIGDL</sequence>
<feature type="compositionally biased region" description="Polar residues" evidence="1">
    <location>
        <begin position="45"/>
        <end position="58"/>
    </location>
</feature>
<dbReference type="InterPro" id="IPR055261">
    <property type="entry name" value="PI_transfer_N"/>
</dbReference>
<dbReference type="Proteomes" id="UP000287033">
    <property type="component" value="Unassembled WGS sequence"/>
</dbReference>
<dbReference type="GO" id="GO:0005737">
    <property type="term" value="C:cytoplasm"/>
    <property type="evidence" value="ECO:0007669"/>
    <property type="project" value="TreeGrafter"/>
</dbReference>
<reference evidence="3 4" key="1">
    <citation type="journal article" date="2018" name="Nat. Ecol. Evol.">
        <title>Shark genomes provide insights into elasmobranch evolution and the origin of vertebrates.</title>
        <authorList>
            <person name="Hara Y"/>
            <person name="Yamaguchi K"/>
            <person name="Onimaru K"/>
            <person name="Kadota M"/>
            <person name="Koyanagi M"/>
            <person name="Keeley SD"/>
            <person name="Tatsumi K"/>
            <person name="Tanaka K"/>
            <person name="Motone F"/>
            <person name="Kageyama Y"/>
            <person name="Nozu R"/>
            <person name="Adachi N"/>
            <person name="Nishimura O"/>
            <person name="Nakagawa R"/>
            <person name="Tanegashima C"/>
            <person name="Kiyatake I"/>
            <person name="Matsumoto R"/>
            <person name="Murakumo K"/>
            <person name="Nishida K"/>
            <person name="Terakita A"/>
            <person name="Kuratani S"/>
            <person name="Sato K"/>
            <person name="Hyodo S Kuraku.S."/>
        </authorList>
    </citation>
    <scope>NUCLEOTIDE SEQUENCE [LARGE SCALE GENOMIC DNA]</scope>
</reference>
<evidence type="ECO:0000313" key="3">
    <source>
        <dbReference type="EMBL" id="GCC44795.1"/>
    </source>
</evidence>
<dbReference type="GO" id="GO:0035091">
    <property type="term" value="F:phosphatidylinositol binding"/>
    <property type="evidence" value="ECO:0007669"/>
    <property type="project" value="TreeGrafter"/>
</dbReference>
<dbReference type="InterPro" id="IPR023393">
    <property type="entry name" value="START-like_dom_sf"/>
</dbReference>
<dbReference type="InterPro" id="IPR001666">
    <property type="entry name" value="PI_transfer"/>
</dbReference>
<organism evidence="3 4">
    <name type="scientific">Chiloscyllium punctatum</name>
    <name type="common">Brownbanded bambooshark</name>
    <name type="synonym">Hemiscyllium punctatum</name>
    <dbReference type="NCBI Taxonomy" id="137246"/>
    <lineage>
        <taxon>Eukaryota</taxon>
        <taxon>Metazoa</taxon>
        <taxon>Chordata</taxon>
        <taxon>Craniata</taxon>
        <taxon>Vertebrata</taxon>
        <taxon>Chondrichthyes</taxon>
        <taxon>Elasmobranchii</taxon>
        <taxon>Galeomorphii</taxon>
        <taxon>Galeoidea</taxon>
        <taxon>Orectolobiformes</taxon>
        <taxon>Hemiscylliidae</taxon>
        <taxon>Chiloscyllium</taxon>
    </lineage>
</organism>
<dbReference type="OrthoDB" id="10053061at2759"/>
<feature type="domain" description="Phosphatidylinositol transfer protein N-terminal" evidence="2">
    <location>
        <begin position="1"/>
        <end position="31"/>
    </location>
</feature>
<name>A0A401TQ82_CHIPU</name>
<dbReference type="Pfam" id="PF02121">
    <property type="entry name" value="IP_trans"/>
    <property type="match status" value="1"/>
</dbReference>
<dbReference type="GO" id="GO:0031210">
    <property type="term" value="F:phosphatidylcholine binding"/>
    <property type="evidence" value="ECO:0007669"/>
    <property type="project" value="TreeGrafter"/>
</dbReference>
<feature type="compositionally biased region" description="Basic and acidic residues" evidence="1">
    <location>
        <begin position="73"/>
        <end position="82"/>
    </location>
</feature>
<proteinExistence type="predicted"/>
<feature type="compositionally biased region" description="Polar residues" evidence="1">
    <location>
        <begin position="86"/>
        <end position="100"/>
    </location>
</feature>
<dbReference type="GO" id="GO:0008526">
    <property type="term" value="F:phosphatidylinositol transfer activity"/>
    <property type="evidence" value="ECO:0007669"/>
    <property type="project" value="TreeGrafter"/>
</dbReference>